<dbReference type="AlphaFoldDB" id="A0ABC9DCY7"/>
<feature type="domain" description="Glabrous enhancer-binding protein-like DBD" evidence="4">
    <location>
        <begin position="367"/>
        <end position="452"/>
    </location>
</feature>
<feature type="coiled-coil region" evidence="2">
    <location>
        <begin position="405"/>
        <end position="432"/>
    </location>
</feature>
<reference evidence="5" key="1">
    <citation type="submission" date="2024-10" db="EMBL/GenBank/DDBJ databases">
        <authorList>
            <person name="Ryan C."/>
        </authorList>
    </citation>
    <scope>NUCLEOTIDE SEQUENCE [LARGE SCALE GENOMIC DNA]</scope>
</reference>
<dbReference type="PANTHER" id="PTHR31662">
    <property type="entry name" value="BNAANNG10740D PROTEIN-RELATED"/>
    <property type="match status" value="1"/>
</dbReference>
<evidence type="ECO:0000259" key="4">
    <source>
        <dbReference type="Pfam" id="PF04504"/>
    </source>
</evidence>
<protein>
    <recommendedName>
        <fullName evidence="4">Glabrous enhancer-binding protein-like DBD domain-containing protein</fullName>
    </recommendedName>
</protein>
<feature type="region of interest" description="Disordered" evidence="3">
    <location>
        <begin position="237"/>
        <end position="335"/>
    </location>
</feature>
<dbReference type="PANTHER" id="PTHR31662:SF13">
    <property type="entry name" value="OS09G0287600 PROTEIN"/>
    <property type="match status" value="1"/>
</dbReference>
<evidence type="ECO:0000256" key="3">
    <source>
        <dbReference type="SAM" id="MobiDB-lite"/>
    </source>
</evidence>
<feature type="compositionally biased region" description="Basic residues" evidence="3">
    <location>
        <begin position="118"/>
        <end position="135"/>
    </location>
</feature>
<dbReference type="EMBL" id="OZ075142">
    <property type="protein sequence ID" value="CAL5036198.1"/>
    <property type="molecule type" value="Genomic_DNA"/>
</dbReference>
<proteinExistence type="inferred from homology"/>
<feature type="region of interest" description="Disordered" evidence="3">
    <location>
        <begin position="1"/>
        <end position="216"/>
    </location>
</feature>
<organism evidence="5 6">
    <name type="scientific">Urochloa decumbens</name>
    <dbReference type="NCBI Taxonomy" id="240449"/>
    <lineage>
        <taxon>Eukaryota</taxon>
        <taxon>Viridiplantae</taxon>
        <taxon>Streptophyta</taxon>
        <taxon>Embryophyta</taxon>
        <taxon>Tracheophyta</taxon>
        <taxon>Spermatophyta</taxon>
        <taxon>Magnoliopsida</taxon>
        <taxon>Liliopsida</taxon>
        <taxon>Poales</taxon>
        <taxon>Poaceae</taxon>
        <taxon>PACMAD clade</taxon>
        <taxon>Panicoideae</taxon>
        <taxon>Panicodae</taxon>
        <taxon>Paniceae</taxon>
        <taxon>Melinidinae</taxon>
        <taxon>Urochloa</taxon>
    </lineage>
</organism>
<evidence type="ECO:0000256" key="2">
    <source>
        <dbReference type="SAM" id="Coils"/>
    </source>
</evidence>
<evidence type="ECO:0000313" key="6">
    <source>
        <dbReference type="Proteomes" id="UP001497457"/>
    </source>
</evidence>
<dbReference type="InterPro" id="IPR007592">
    <property type="entry name" value="GEBP"/>
</dbReference>
<evidence type="ECO:0000256" key="1">
    <source>
        <dbReference type="ARBA" id="ARBA00010820"/>
    </source>
</evidence>
<dbReference type="Proteomes" id="UP001497457">
    <property type="component" value="Chromosome 32b"/>
</dbReference>
<accession>A0ABC9DCY7</accession>
<feature type="compositionally biased region" description="Basic and acidic residues" evidence="3">
    <location>
        <begin position="73"/>
        <end position="82"/>
    </location>
</feature>
<gene>
    <name evidence="5" type="ORF">URODEC1_LOCUS83808</name>
</gene>
<keyword evidence="2" id="KW-0175">Coiled coil</keyword>
<feature type="compositionally biased region" description="Basic and acidic residues" evidence="3">
    <location>
        <begin position="280"/>
        <end position="291"/>
    </location>
</feature>
<feature type="compositionally biased region" description="Basic and acidic residues" evidence="3">
    <location>
        <begin position="34"/>
        <end position="58"/>
    </location>
</feature>
<dbReference type="InterPro" id="IPR053932">
    <property type="entry name" value="GeBP-like_DBD"/>
</dbReference>
<dbReference type="Pfam" id="PF04504">
    <property type="entry name" value="GeBP-like_DBD"/>
    <property type="match status" value="1"/>
</dbReference>
<comment type="similarity">
    <text evidence="1">Belongs to the GeBP family.</text>
</comment>
<dbReference type="GO" id="GO:0010468">
    <property type="term" value="P:regulation of gene expression"/>
    <property type="evidence" value="ECO:0007669"/>
    <property type="project" value="UniProtKB-ARBA"/>
</dbReference>
<name>A0ABC9DCY7_9POAL</name>
<evidence type="ECO:0000313" key="5">
    <source>
        <dbReference type="EMBL" id="CAL5036198.1"/>
    </source>
</evidence>
<keyword evidence="6" id="KW-1185">Reference proteome</keyword>
<sequence>MKSPPPFSPFHHLLVSDEQPTNPLPPPPMGAPMDVERRARRPCSDKPEELGPGGDKKPAKTARPSPEDAAAPKPKETPERVKKSSPPPPEDVGARGSVEASPVRDAPTDELGTAAPPPHKKSKKKKNKKKRKRRPPPPSQKVRTQEEVDSGDPSLVRKVPVDASVSLQREIVSSLDHNKRDATPPPKRAKRGATPQQVEEEQAEKRAAGADDAGIGKSLTETCVPADKVHHKKKLWKVLAGPPHPDSTELGLTGNREEALDACNTSSPEEDSAQEGEQQGEEKMVEQDHDGITSLLQVNDDPHKEKQQGEEVAEQEHAHNASLPQQNDSAHEVEHTGVEVCREALLERNVLSPKLCTSEGEKKPAVERSWSHDDELKILTALVEHAQTHGGALPDSSDLLVKLTFDKTDANADKLNDKIRKLRTRYRRLSSQGRPTDHRGRRLFELSEVLWGQVDDDGQAEATFVTRDREFSQRSSLYPYLAEEVKVYAEKHSSGNSIMAAFTTIADDKARRLDAMCKKQRVDAFNLELSQAKLTNAVLSAFSNLIN</sequence>
<feature type="compositionally biased region" description="Basic and acidic residues" evidence="3">
    <location>
        <begin position="300"/>
        <end position="319"/>
    </location>
</feature>